<comment type="caution">
    <text evidence="1">The sequence shown here is derived from an EMBL/GenBank/DDBJ whole genome shotgun (WGS) entry which is preliminary data.</text>
</comment>
<evidence type="ECO:0000313" key="1">
    <source>
        <dbReference type="EMBL" id="PTW49205.1"/>
    </source>
</evidence>
<protein>
    <submittedName>
        <fullName evidence="1">Uncharacterized protein</fullName>
    </submittedName>
</protein>
<dbReference type="AlphaFoldDB" id="A0A2T5UCF0"/>
<reference evidence="1 2" key="1">
    <citation type="submission" date="2018-04" db="EMBL/GenBank/DDBJ databases">
        <title>Genomic Encyclopedia of Type Strains, Phase III (KMG-III): the genomes of soil and plant-associated and newly described type strains.</title>
        <authorList>
            <person name="Whitman W."/>
        </authorList>
    </citation>
    <scope>NUCLEOTIDE SEQUENCE [LARGE SCALE GENOMIC DNA]</scope>
    <source>
        <strain evidence="1 2">MA-olki</strain>
    </source>
</reference>
<dbReference type="GeneID" id="91007983"/>
<organism evidence="1 2">
    <name type="scientific">Sphingomonas faeni</name>
    <dbReference type="NCBI Taxonomy" id="185950"/>
    <lineage>
        <taxon>Bacteria</taxon>
        <taxon>Pseudomonadati</taxon>
        <taxon>Pseudomonadota</taxon>
        <taxon>Alphaproteobacteria</taxon>
        <taxon>Sphingomonadales</taxon>
        <taxon>Sphingomonadaceae</taxon>
        <taxon>Sphingomonas</taxon>
    </lineage>
</organism>
<accession>A0A2T5UCF0</accession>
<dbReference type="EMBL" id="QAYE01000001">
    <property type="protein sequence ID" value="PTW49205.1"/>
    <property type="molecule type" value="Genomic_DNA"/>
</dbReference>
<dbReference type="Proteomes" id="UP000244013">
    <property type="component" value="Unassembled WGS sequence"/>
</dbReference>
<dbReference type="RefSeq" id="WP_146173270.1">
    <property type="nucleotide sequence ID" value="NZ_QAYE01000001.1"/>
</dbReference>
<evidence type="ECO:0000313" key="2">
    <source>
        <dbReference type="Proteomes" id="UP000244013"/>
    </source>
</evidence>
<proteinExistence type="predicted"/>
<sequence>MNRNYDTQRQGVALPMHSKWRIDTGKGLIAPEIEELRRNTLQAYMQFGRVPADRLMWLTIISAAIVVTPGNHASHLASAVRETEEKIIARCRRRLPGLRIRGVHEVDLLTPSSHMGTHKVKMLKSLGVDAAFGRDAGNIGHDDDRDSQHQSSTRILLPHFHAVVDRREHSAARVADEFRSAFPGSWRTLAKSLYSHQTVTFNLSNLAGYSTKMKVAYNDSMGDRNTKFFNLYEPEWRDSIIATLQTFGTQRLLYQYGRS</sequence>
<name>A0A2T5UCF0_9SPHN</name>
<gene>
    <name evidence="1" type="ORF">C8J25_101711</name>
</gene>